<evidence type="ECO:0000313" key="9">
    <source>
        <dbReference type="EnsemblProtists" id="EOD21201"/>
    </source>
</evidence>
<keyword evidence="4" id="KW-0347">Helicase</keyword>
<dbReference type="InterPro" id="IPR027417">
    <property type="entry name" value="P-loop_NTPase"/>
</dbReference>
<comment type="subcellular location">
    <subcellularLocation>
        <location evidence="1">Nucleus</location>
    </subcellularLocation>
</comment>
<dbReference type="InterPro" id="IPR000330">
    <property type="entry name" value="SNF2_N"/>
</dbReference>
<dbReference type="EnsemblProtists" id="EOD21201">
    <property type="protein sequence ID" value="EOD21201"/>
    <property type="gene ID" value="EMIHUDRAFT_46258"/>
</dbReference>
<dbReference type="RefSeq" id="XP_005773630.1">
    <property type="nucleotide sequence ID" value="XM_005773573.1"/>
</dbReference>
<dbReference type="Pfam" id="PF00176">
    <property type="entry name" value="SNF2-rel_dom"/>
    <property type="match status" value="1"/>
</dbReference>
<evidence type="ECO:0000256" key="4">
    <source>
        <dbReference type="ARBA" id="ARBA00022806"/>
    </source>
</evidence>
<evidence type="ECO:0000256" key="3">
    <source>
        <dbReference type="ARBA" id="ARBA00022741"/>
    </source>
</evidence>
<protein>
    <recommendedName>
        <fullName evidence="8">Helicase ATP-binding domain-containing protein</fullName>
    </recommendedName>
</protein>
<dbReference type="PaxDb" id="2903-EOD21201"/>
<keyword evidence="3" id="KW-0547">Nucleotide-binding</keyword>
<sequence>LVVCDEAHVLKNANAGATKVLKAMATRRRIALTGTPMQNSLLEYYAMVDFVRPDFLGTPAEFANQYANPIAQGRARDATKGDVRLGRRRAHVLHKKLAGFVHRRDASLLQASLPPKREAVIHVRLGDLQRRMY</sequence>
<feature type="domain" description="Helicase ATP-binding" evidence="8">
    <location>
        <begin position="1"/>
        <end position="54"/>
    </location>
</feature>
<dbReference type="OMA" id="FVHRRDA"/>
<evidence type="ECO:0000256" key="6">
    <source>
        <dbReference type="ARBA" id="ARBA00023125"/>
    </source>
</evidence>
<dbReference type="Proteomes" id="UP000013827">
    <property type="component" value="Unassembled WGS sequence"/>
</dbReference>
<dbReference type="GO" id="GO:0003677">
    <property type="term" value="F:DNA binding"/>
    <property type="evidence" value="ECO:0007669"/>
    <property type="project" value="UniProtKB-KW"/>
</dbReference>
<comment type="similarity">
    <text evidence="2">Belongs to the SNF2/RAD54 helicase family.</text>
</comment>
<keyword evidence="5" id="KW-0067">ATP-binding</keyword>
<reference evidence="10" key="1">
    <citation type="journal article" date="2013" name="Nature">
        <title>Pan genome of the phytoplankton Emiliania underpins its global distribution.</title>
        <authorList>
            <person name="Read B.A."/>
            <person name="Kegel J."/>
            <person name="Klute M.J."/>
            <person name="Kuo A."/>
            <person name="Lefebvre S.C."/>
            <person name="Maumus F."/>
            <person name="Mayer C."/>
            <person name="Miller J."/>
            <person name="Monier A."/>
            <person name="Salamov A."/>
            <person name="Young J."/>
            <person name="Aguilar M."/>
            <person name="Claverie J.M."/>
            <person name="Frickenhaus S."/>
            <person name="Gonzalez K."/>
            <person name="Herman E.K."/>
            <person name="Lin Y.C."/>
            <person name="Napier J."/>
            <person name="Ogata H."/>
            <person name="Sarno A.F."/>
            <person name="Shmutz J."/>
            <person name="Schroeder D."/>
            <person name="de Vargas C."/>
            <person name="Verret F."/>
            <person name="von Dassow P."/>
            <person name="Valentin K."/>
            <person name="Van de Peer Y."/>
            <person name="Wheeler G."/>
            <person name="Dacks J.B."/>
            <person name="Delwiche C.F."/>
            <person name="Dyhrman S.T."/>
            <person name="Glockner G."/>
            <person name="John U."/>
            <person name="Richards T."/>
            <person name="Worden A.Z."/>
            <person name="Zhang X."/>
            <person name="Grigoriev I.V."/>
            <person name="Allen A.E."/>
            <person name="Bidle K."/>
            <person name="Borodovsky M."/>
            <person name="Bowler C."/>
            <person name="Brownlee C."/>
            <person name="Cock J.M."/>
            <person name="Elias M."/>
            <person name="Gladyshev V.N."/>
            <person name="Groth M."/>
            <person name="Guda C."/>
            <person name="Hadaegh A."/>
            <person name="Iglesias-Rodriguez M.D."/>
            <person name="Jenkins J."/>
            <person name="Jones B.M."/>
            <person name="Lawson T."/>
            <person name="Leese F."/>
            <person name="Lindquist E."/>
            <person name="Lobanov A."/>
            <person name="Lomsadze A."/>
            <person name="Malik S.B."/>
            <person name="Marsh M.E."/>
            <person name="Mackinder L."/>
            <person name="Mock T."/>
            <person name="Mueller-Roeber B."/>
            <person name="Pagarete A."/>
            <person name="Parker M."/>
            <person name="Probert I."/>
            <person name="Quesneville H."/>
            <person name="Raines C."/>
            <person name="Rensing S.A."/>
            <person name="Riano-Pachon D.M."/>
            <person name="Richier S."/>
            <person name="Rokitta S."/>
            <person name="Shiraiwa Y."/>
            <person name="Soanes D.M."/>
            <person name="van der Giezen M."/>
            <person name="Wahlund T.M."/>
            <person name="Williams B."/>
            <person name="Wilson W."/>
            <person name="Wolfe G."/>
            <person name="Wurch L.L."/>
        </authorList>
    </citation>
    <scope>NUCLEOTIDE SEQUENCE</scope>
</reference>
<accession>A0A0D3JCG6</accession>
<dbReference type="GO" id="GO:0004386">
    <property type="term" value="F:helicase activity"/>
    <property type="evidence" value="ECO:0007669"/>
    <property type="project" value="UniProtKB-KW"/>
</dbReference>
<dbReference type="InterPro" id="IPR014001">
    <property type="entry name" value="Helicase_ATP-bd"/>
</dbReference>
<evidence type="ECO:0000259" key="8">
    <source>
        <dbReference type="PROSITE" id="PS51192"/>
    </source>
</evidence>
<dbReference type="InterPro" id="IPR038718">
    <property type="entry name" value="SNF2-like_sf"/>
</dbReference>
<proteinExistence type="inferred from homology"/>
<dbReference type="AlphaFoldDB" id="A0A0D3JCG6"/>
<evidence type="ECO:0000313" key="10">
    <source>
        <dbReference type="Proteomes" id="UP000013827"/>
    </source>
</evidence>
<dbReference type="InterPro" id="IPR044574">
    <property type="entry name" value="ARIP4-like"/>
</dbReference>
<dbReference type="PANTHER" id="PTHR45797">
    <property type="entry name" value="RAD54-LIKE"/>
    <property type="match status" value="1"/>
</dbReference>
<name>A0A0D3JCG6_EMIH1</name>
<dbReference type="eggNOG" id="KOG1016">
    <property type="taxonomic scope" value="Eukaryota"/>
</dbReference>
<reference evidence="9" key="2">
    <citation type="submission" date="2024-10" db="UniProtKB">
        <authorList>
            <consortium name="EnsemblProtists"/>
        </authorList>
    </citation>
    <scope>IDENTIFICATION</scope>
</reference>
<dbReference type="HOGENOM" id="CLU_1664668_0_0_1"/>
<dbReference type="GeneID" id="17266746"/>
<dbReference type="STRING" id="2903.R1EDV1"/>
<dbReference type="EnsemblProtists" id="EOD37408">
    <property type="protein sequence ID" value="EOD37408"/>
    <property type="gene ID" value="EMIHUDRAFT_46257"/>
</dbReference>
<dbReference type="KEGG" id="ehx:EMIHUDRAFT_46257"/>
<keyword evidence="6" id="KW-0238">DNA-binding</keyword>
<keyword evidence="10" id="KW-1185">Reference proteome</keyword>
<dbReference type="GO" id="GO:0016887">
    <property type="term" value="F:ATP hydrolysis activity"/>
    <property type="evidence" value="ECO:0007669"/>
    <property type="project" value="InterPro"/>
</dbReference>
<evidence type="ECO:0000256" key="1">
    <source>
        <dbReference type="ARBA" id="ARBA00004123"/>
    </source>
</evidence>
<evidence type="ECO:0000256" key="7">
    <source>
        <dbReference type="ARBA" id="ARBA00023242"/>
    </source>
</evidence>
<dbReference type="KEGG" id="ehx:EMIHUDRAFT_46258"/>
<dbReference type="PANTHER" id="PTHR45797:SF1">
    <property type="entry name" value="HELICASE ARIP4"/>
    <property type="match status" value="1"/>
</dbReference>
<dbReference type="GeneID" id="17282678"/>
<dbReference type="Gene3D" id="3.40.50.10810">
    <property type="entry name" value="Tandem AAA-ATPase domain"/>
    <property type="match status" value="1"/>
</dbReference>
<dbReference type="PROSITE" id="PS51192">
    <property type="entry name" value="HELICASE_ATP_BIND_1"/>
    <property type="match status" value="1"/>
</dbReference>
<dbReference type="GO" id="GO:0005634">
    <property type="term" value="C:nucleus"/>
    <property type="evidence" value="ECO:0007669"/>
    <property type="project" value="UniProtKB-SubCell"/>
</dbReference>
<dbReference type="SUPFAM" id="SSF52540">
    <property type="entry name" value="P-loop containing nucleoside triphosphate hydrolases"/>
    <property type="match status" value="1"/>
</dbReference>
<dbReference type="RefSeq" id="XP_005789837.1">
    <property type="nucleotide sequence ID" value="XM_005789780.1"/>
</dbReference>
<evidence type="ECO:0000256" key="5">
    <source>
        <dbReference type="ARBA" id="ARBA00022840"/>
    </source>
</evidence>
<dbReference type="GO" id="GO:0005524">
    <property type="term" value="F:ATP binding"/>
    <property type="evidence" value="ECO:0007669"/>
    <property type="project" value="UniProtKB-KW"/>
</dbReference>
<keyword evidence="7" id="KW-0539">Nucleus</keyword>
<keyword evidence="4" id="KW-0378">Hydrolase</keyword>
<organism evidence="9 10">
    <name type="scientific">Emiliania huxleyi (strain CCMP1516)</name>
    <dbReference type="NCBI Taxonomy" id="280463"/>
    <lineage>
        <taxon>Eukaryota</taxon>
        <taxon>Haptista</taxon>
        <taxon>Haptophyta</taxon>
        <taxon>Prymnesiophyceae</taxon>
        <taxon>Isochrysidales</taxon>
        <taxon>Noelaerhabdaceae</taxon>
        <taxon>Emiliania</taxon>
    </lineage>
</organism>
<evidence type="ECO:0000256" key="2">
    <source>
        <dbReference type="ARBA" id="ARBA00007025"/>
    </source>
</evidence>